<dbReference type="RefSeq" id="WP_035333507.1">
    <property type="nucleotide sequence ID" value="NZ_MBRJ01000059.1"/>
</dbReference>
<dbReference type="PANTHER" id="PTHR22683:SF41">
    <property type="entry name" value="DNA TRANSLOCASE FTSK"/>
    <property type="match status" value="1"/>
</dbReference>
<keyword evidence="2" id="KW-0131">Cell cycle</keyword>
<dbReference type="InterPro" id="IPR036388">
    <property type="entry name" value="WH-like_DNA-bd_sf"/>
</dbReference>
<dbReference type="Gene3D" id="1.10.10.10">
    <property type="entry name" value="Winged helix-like DNA-binding domain superfamily/Winged helix DNA-binding domain"/>
    <property type="match status" value="1"/>
</dbReference>
<keyword evidence="3" id="KW-1185">Reference proteome</keyword>
<dbReference type="EMBL" id="MBRJ01000059">
    <property type="protein sequence ID" value="OHX41317.1"/>
    <property type="molecule type" value="Genomic_DNA"/>
</dbReference>
<dbReference type="Proteomes" id="UP000180194">
    <property type="component" value="Unassembled WGS sequence"/>
</dbReference>
<sequence>MRRITKSVANERYVEGQQVVIDEQTASISLLQRRLRIGFISAVMIMDRMEEEGVVGPYNGPLPREVLVKKHRSDN</sequence>
<gene>
    <name evidence="2" type="ORF">BBV17_28370</name>
</gene>
<organism evidence="2 3">
    <name type="scientific">Cytobacillus oceanisediminis</name>
    <dbReference type="NCBI Taxonomy" id="665099"/>
    <lineage>
        <taxon>Bacteria</taxon>
        <taxon>Bacillati</taxon>
        <taxon>Bacillota</taxon>
        <taxon>Bacilli</taxon>
        <taxon>Bacillales</taxon>
        <taxon>Bacillaceae</taxon>
        <taxon>Cytobacillus</taxon>
    </lineage>
</organism>
<dbReference type="SMART" id="SM00843">
    <property type="entry name" value="Ftsk_gamma"/>
    <property type="match status" value="1"/>
</dbReference>
<accession>A0ABX3CKI0</accession>
<dbReference type="InterPro" id="IPR018541">
    <property type="entry name" value="Ftsk_gamma"/>
</dbReference>
<proteinExistence type="predicted"/>
<comment type="caution">
    <text evidence="2">The sequence shown here is derived from an EMBL/GenBank/DDBJ whole genome shotgun (WGS) entry which is preliminary data.</text>
</comment>
<evidence type="ECO:0000313" key="2">
    <source>
        <dbReference type="EMBL" id="OHX41317.1"/>
    </source>
</evidence>
<dbReference type="SUPFAM" id="SSF46785">
    <property type="entry name" value="Winged helix' DNA-binding domain"/>
    <property type="match status" value="1"/>
</dbReference>
<evidence type="ECO:0000259" key="1">
    <source>
        <dbReference type="SMART" id="SM00843"/>
    </source>
</evidence>
<dbReference type="InterPro" id="IPR036390">
    <property type="entry name" value="WH_DNA-bd_sf"/>
</dbReference>
<name>A0ABX3CKI0_9BACI</name>
<reference evidence="2 3" key="1">
    <citation type="submission" date="2016-07" db="EMBL/GenBank/DDBJ databases">
        <title>Bacillus oceanisediminis whole genome.</title>
        <authorList>
            <person name="Pal Y."/>
            <person name="Verma A."/>
            <person name="Mual P."/>
            <person name="Srinivasan K."/>
        </authorList>
    </citation>
    <scope>NUCLEOTIDE SEQUENCE [LARGE SCALE GENOMIC DNA]</scope>
    <source>
        <strain evidence="2 3">Bhandara28</strain>
    </source>
</reference>
<dbReference type="Pfam" id="PF09397">
    <property type="entry name" value="FtsK_gamma"/>
    <property type="match status" value="1"/>
</dbReference>
<evidence type="ECO:0000313" key="3">
    <source>
        <dbReference type="Proteomes" id="UP000180194"/>
    </source>
</evidence>
<dbReference type="PANTHER" id="PTHR22683">
    <property type="entry name" value="SPORULATION PROTEIN RELATED"/>
    <property type="match status" value="1"/>
</dbReference>
<dbReference type="InterPro" id="IPR050206">
    <property type="entry name" value="FtsK/SpoIIIE/SftA"/>
</dbReference>
<dbReference type="GO" id="GO:0051301">
    <property type="term" value="P:cell division"/>
    <property type="evidence" value="ECO:0007669"/>
    <property type="project" value="UniProtKB-KW"/>
</dbReference>
<protein>
    <submittedName>
        <fullName evidence="2">Cell division protein FtsK</fullName>
    </submittedName>
</protein>
<keyword evidence="2" id="KW-0132">Cell division</keyword>
<feature type="domain" description="FtsK gamma" evidence="1">
    <location>
        <begin position="6"/>
        <end position="71"/>
    </location>
</feature>